<dbReference type="InterPro" id="IPR002509">
    <property type="entry name" value="NODB_dom"/>
</dbReference>
<gene>
    <name evidence="3" type="ORF">ACFPYJ_29885</name>
</gene>
<keyword evidence="4" id="KW-1185">Reference proteome</keyword>
<organism evidence="3 4">
    <name type="scientific">Paenibacillus solisilvae</name>
    <dbReference type="NCBI Taxonomy" id="2486751"/>
    <lineage>
        <taxon>Bacteria</taxon>
        <taxon>Bacillati</taxon>
        <taxon>Bacillota</taxon>
        <taxon>Bacilli</taxon>
        <taxon>Bacillales</taxon>
        <taxon>Paenibacillaceae</taxon>
        <taxon>Paenibacillus</taxon>
    </lineage>
</organism>
<dbReference type="EMBL" id="JBHSOW010000119">
    <property type="protein sequence ID" value="MFC5653252.1"/>
    <property type="molecule type" value="Genomic_DNA"/>
</dbReference>
<feature type="domain" description="NodB homology" evidence="2">
    <location>
        <begin position="53"/>
        <end position="154"/>
    </location>
</feature>
<name>A0ABW0W7G7_9BACL</name>
<evidence type="ECO:0000256" key="1">
    <source>
        <dbReference type="SAM" id="MobiDB-lite"/>
    </source>
</evidence>
<feature type="compositionally biased region" description="Polar residues" evidence="1">
    <location>
        <begin position="317"/>
        <end position="330"/>
    </location>
</feature>
<proteinExistence type="predicted"/>
<dbReference type="Proteomes" id="UP001596047">
    <property type="component" value="Unassembled WGS sequence"/>
</dbReference>
<evidence type="ECO:0000313" key="3">
    <source>
        <dbReference type="EMBL" id="MFC5653252.1"/>
    </source>
</evidence>
<dbReference type="InterPro" id="IPR050248">
    <property type="entry name" value="Polysacc_deacetylase_ArnD"/>
</dbReference>
<dbReference type="RefSeq" id="WP_379191908.1">
    <property type="nucleotide sequence ID" value="NZ_JBHSOW010000119.1"/>
</dbReference>
<evidence type="ECO:0000259" key="2">
    <source>
        <dbReference type="Pfam" id="PF01522"/>
    </source>
</evidence>
<feature type="region of interest" description="Disordered" evidence="1">
    <location>
        <begin position="317"/>
        <end position="339"/>
    </location>
</feature>
<dbReference type="PANTHER" id="PTHR10587">
    <property type="entry name" value="GLYCOSYL TRANSFERASE-RELATED"/>
    <property type="match status" value="1"/>
</dbReference>
<dbReference type="SUPFAM" id="SSF88713">
    <property type="entry name" value="Glycoside hydrolase/deacetylase"/>
    <property type="match status" value="1"/>
</dbReference>
<dbReference type="Gene3D" id="3.20.20.370">
    <property type="entry name" value="Glycoside hydrolase/deacetylase"/>
    <property type="match status" value="1"/>
</dbReference>
<sequence>MYPNGARFAVQLSFDLETVTNFPYWTSFWNHRKGAIDQATKVYVEQIINAKCEKYGAKAHYFLVGSMFEDPDIDYLKKTVAAGHAVGNHTYTHVSIKAQEISELAGVFTSAPWRGAGRSAQDAVRQEIQMTTAAIKNCLGVEPKGFRSPGGFQNGLQDTEYVQKMLQEEGFWWVSTHYNDGLFADHYRAGSVDSVYKVDVSTMISAFNKSEQILQPYQYECGLLELPLAGITDVVAWRGYGTDLGDWLRMLSAGVDYAHEHGLIFNLTTHPAVLASIDPFGQTIDVIMRRAMEKEGGVWLPDLEEVALHLKNSGSNRKPVNLENGSQSGSGIPIGKTYS</sequence>
<comment type="caution">
    <text evidence="3">The sequence shown here is derived from an EMBL/GenBank/DDBJ whole genome shotgun (WGS) entry which is preliminary data.</text>
</comment>
<accession>A0ABW0W7G7</accession>
<dbReference type="Pfam" id="PF01522">
    <property type="entry name" value="Polysacc_deac_1"/>
    <property type="match status" value="1"/>
</dbReference>
<dbReference type="InterPro" id="IPR011330">
    <property type="entry name" value="Glyco_hydro/deAcase_b/a-brl"/>
</dbReference>
<evidence type="ECO:0000313" key="4">
    <source>
        <dbReference type="Proteomes" id="UP001596047"/>
    </source>
</evidence>
<protein>
    <submittedName>
        <fullName evidence="3">Polysaccharide deacetylase family protein</fullName>
    </submittedName>
</protein>
<reference evidence="4" key="1">
    <citation type="journal article" date="2019" name="Int. J. Syst. Evol. Microbiol.">
        <title>The Global Catalogue of Microorganisms (GCM) 10K type strain sequencing project: providing services to taxonomists for standard genome sequencing and annotation.</title>
        <authorList>
            <consortium name="The Broad Institute Genomics Platform"/>
            <consortium name="The Broad Institute Genome Sequencing Center for Infectious Disease"/>
            <person name="Wu L."/>
            <person name="Ma J."/>
        </authorList>
    </citation>
    <scope>NUCLEOTIDE SEQUENCE [LARGE SCALE GENOMIC DNA]</scope>
    <source>
        <strain evidence="4">CGMCC 1.3240</strain>
    </source>
</reference>